<evidence type="ECO:0000313" key="5">
    <source>
        <dbReference type="Proteomes" id="UP000663828"/>
    </source>
</evidence>
<accession>A0A814EJQ6</accession>
<evidence type="ECO:0000313" key="4">
    <source>
        <dbReference type="EMBL" id="CAF0973220.1"/>
    </source>
</evidence>
<comment type="caution">
    <text evidence="4">The sequence shown here is derived from an EMBL/GenBank/DDBJ whole genome shotgun (WGS) entry which is preliminary data.</text>
</comment>
<dbReference type="Gene3D" id="1.10.238.10">
    <property type="entry name" value="EF-hand"/>
    <property type="match status" value="1"/>
</dbReference>
<keyword evidence="1" id="KW-0106">Calcium</keyword>
<feature type="domain" description="EF-hand" evidence="2">
    <location>
        <begin position="29"/>
        <end position="57"/>
    </location>
</feature>
<proteinExistence type="predicted"/>
<gene>
    <name evidence="4" type="ORF">EDS130_LOCUS13478</name>
    <name evidence="3" type="ORF">XAT740_LOCUS8102</name>
</gene>
<dbReference type="AlphaFoldDB" id="A0A814EJQ6"/>
<reference evidence="4" key="1">
    <citation type="submission" date="2021-02" db="EMBL/GenBank/DDBJ databases">
        <authorList>
            <person name="Nowell W R."/>
        </authorList>
    </citation>
    <scope>NUCLEOTIDE SEQUENCE</scope>
</reference>
<evidence type="ECO:0000313" key="6">
    <source>
        <dbReference type="Proteomes" id="UP000663852"/>
    </source>
</evidence>
<dbReference type="InterPro" id="IPR011992">
    <property type="entry name" value="EF-hand-dom_pair"/>
</dbReference>
<dbReference type="EMBL" id="CAJNOJ010000053">
    <property type="protein sequence ID" value="CAF0973220.1"/>
    <property type="molecule type" value="Genomic_DNA"/>
</dbReference>
<dbReference type="InterPro" id="IPR002048">
    <property type="entry name" value="EF_hand_dom"/>
</dbReference>
<evidence type="ECO:0000259" key="2">
    <source>
        <dbReference type="PROSITE" id="PS50222"/>
    </source>
</evidence>
<sequence>MPSEQEAANALPSEFDVAGLRKAFSNPVEAFHALDQNGDGRVTKEDLQLLLERFGVKGVAAKLLAKVIFKKLDADKSGTLEPSDLTHAEGILTSLLKMKKQ</sequence>
<dbReference type="InterPro" id="IPR018247">
    <property type="entry name" value="EF_Hand_1_Ca_BS"/>
</dbReference>
<organism evidence="4 6">
    <name type="scientific">Adineta ricciae</name>
    <name type="common">Rotifer</name>
    <dbReference type="NCBI Taxonomy" id="249248"/>
    <lineage>
        <taxon>Eukaryota</taxon>
        <taxon>Metazoa</taxon>
        <taxon>Spiralia</taxon>
        <taxon>Gnathifera</taxon>
        <taxon>Rotifera</taxon>
        <taxon>Eurotatoria</taxon>
        <taxon>Bdelloidea</taxon>
        <taxon>Adinetida</taxon>
        <taxon>Adinetidae</taxon>
        <taxon>Adineta</taxon>
    </lineage>
</organism>
<dbReference type="SUPFAM" id="SSF47473">
    <property type="entry name" value="EF-hand"/>
    <property type="match status" value="1"/>
</dbReference>
<evidence type="ECO:0000313" key="3">
    <source>
        <dbReference type="EMBL" id="CAF0902544.1"/>
    </source>
</evidence>
<dbReference type="CDD" id="cd00051">
    <property type="entry name" value="EFh"/>
    <property type="match status" value="1"/>
</dbReference>
<dbReference type="EMBL" id="CAJNOR010000398">
    <property type="protein sequence ID" value="CAF0902544.1"/>
    <property type="molecule type" value="Genomic_DNA"/>
</dbReference>
<dbReference type="GO" id="GO:0005509">
    <property type="term" value="F:calcium ion binding"/>
    <property type="evidence" value="ECO:0007669"/>
    <property type="project" value="InterPro"/>
</dbReference>
<name>A0A814EJQ6_ADIRI</name>
<dbReference type="OrthoDB" id="26525at2759"/>
<dbReference type="PROSITE" id="PS50222">
    <property type="entry name" value="EF_HAND_2"/>
    <property type="match status" value="1"/>
</dbReference>
<dbReference type="Proteomes" id="UP000663852">
    <property type="component" value="Unassembled WGS sequence"/>
</dbReference>
<dbReference type="PROSITE" id="PS00018">
    <property type="entry name" value="EF_HAND_1"/>
    <property type="match status" value="2"/>
</dbReference>
<dbReference type="Proteomes" id="UP000663828">
    <property type="component" value="Unassembled WGS sequence"/>
</dbReference>
<protein>
    <recommendedName>
        <fullName evidence="2">EF-hand domain-containing protein</fullName>
    </recommendedName>
</protein>
<dbReference type="Pfam" id="PF13499">
    <property type="entry name" value="EF-hand_7"/>
    <property type="match status" value="1"/>
</dbReference>
<keyword evidence="5" id="KW-1185">Reference proteome</keyword>
<evidence type="ECO:0000256" key="1">
    <source>
        <dbReference type="ARBA" id="ARBA00022837"/>
    </source>
</evidence>